<dbReference type="Proteomes" id="UP000234681">
    <property type="component" value="Chromosome 8"/>
</dbReference>
<organism evidence="2 3">
    <name type="scientific">Rattus norvegicus</name>
    <name type="common">Rat</name>
    <dbReference type="NCBI Taxonomy" id="10116"/>
    <lineage>
        <taxon>Eukaryota</taxon>
        <taxon>Metazoa</taxon>
        <taxon>Chordata</taxon>
        <taxon>Craniata</taxon>
        <taxon>Vertebrata</taxon>
        <taxon>Euteleostomi</taxon>
        <taxon>Mammalia</taxon>
        <taxon>Eutheria</taxon>
        <taxon>Euarchontoglires</taxon>
        <taxon>Glires</taxon>
        <taxon>Rodentia</taxon>
        <taxon>Myomorpha</taxon>
        <taxon>Muroidea</taxon>
        <taxon>Muridae</taxon>
        <taxon>Murinae</taxon>
        <taxon>Rattus</taxon>
    </lineage>
</organism>
<evidence type="ECO:0000313" key="3">
    <source>
        <dbReference type="Proteomes" id="UP000234681"/>
    </source>
</evidence>
<accession>A6J507</accession>
<feature type="compositionally biased region" description="Basic and acidic residues" evidence="1">
    <location>
        <begin position="31"/>
        <end position="42"/>
    </location>
</feature>
<reference evidence="3" key="1">
    <citation type="submission" date="2005-09" db="EMBL/GenBank/DDBJ databases">
        <authorList>
            <person name="Mural R.J."/>
            <person name="Li P.W."/>
            <person name="Adams M.D."/>
            <person name="Amanatides P.G."/>
            <person name="Baden-Tillson H."/>
            <person name="Barnstead M."/>
            <person name="Chin S.H."/>
            <person name="Dew I."/>
            <person name="Evans C.A."/>
            <person name="Ferriera S."/>
            <person name="Flanigan M."/>
            <person name="Fosler C."/>
            <person name="Glodek A."/>
            <person name="Gu Z."/>
            <person name="Holt R.A."/>
            <person name="Jennings D."/>
            <person name="Kraft C.L."/>
            <person name="Lu F."/>
            <person name="Nguyen T."/>
            <person name="Nusskern D.R."/>
            <person name="Pfannkoch C.M."/>
            <person name="Sitter C."/>
            <person name="Sutton G.G."/>
            <person name="Venter J.C."/>
            <person name="Wang Z."/>
            <person name="Woodage T."/>
            <person name="Zheng X.H."/>
            <person name="Zhong F."/>
        </authorList>
    </citation>
    <scope>NUCLEOTIDE SEQUENCE [LARGE SCALE GENOMIC DNA]</scope>
    <source>
        <strain>BN</strain>
        <strain evidence="3">Sprague-Dawley</strain>
    </source>
</reference>
<proteinExistence type="predicted"/>
<gene>
    <name evidence="2" type="ORF">rCG_57991</name>
</gene>
<feature type="region of interest" description="Disordered" evidence="1">
    <location>
        <begin position="1"/>
        <end position="42"/>
    </location>
</feature>
<protein>
    <submittedName>
        <fullName evidence="2">RCG57991</fullName>
    </submittedName>
</protein>
<name>A6J507_RAT</name>
<sequence length="42" mass="4560">MILQGLRVRDALGMGEGSNPLATPRQLQRQRSLDAAEPAEGR</sequence>
<dbReference type="EMBL" id="CH473975">
    <property type="protein sequence ID" value="EDL95681.1"/>
    <property type="molecule type" value="Genomic_DNA"/>
</dbReference>
<dbReference type="AlphaFoldDB" id="A6J507"/>
<evidence type="ECO:0000313" key="2">
    <source>
        <dbReference type="EMBL" id="EDL95681.1"/>
    </source>
</evidence>
<evidence type="ECO:0000256" key="1">
    <source>
        <dbReference type="SAM" id="MobiDB-lite"/>
    </source>
</evidence>